<name>A0ABY2LFN0_9LEPT</name>
<evidence type="ECO:0000313" key="2">
    <source>
        <dbReference type="Proteomes" id="UP000297918"/>
    </source>
</evidence>
<reference evidence="2" key="1">
    <citation type="journal article" date="2019" name="PLoS Negl. Trop. Dis.">
        <title>Revisiting the worldwide diversity of Leptospira species in the environment.</title>
        <authorList>
            <person name="Vincent A.T."/>
            <person name="Schiettekatte O."/>
            <person name="Bourhy P."/>
            <person name="Veyrier F.J."/>
            <person name="Picardeau M."/>
        </authorList>
    </citation>
    <scope>NUCLEOTIDE SEQUENCE [LARGE SCALE GENOMIC DNA]</scope>
    <source>
        <strain evidence="2">201800281</strain>
    </source>
</reference>
<comment type="caution">
    <text evidence="1">The sequence shown here is derived from an EMBL/GenBank/DDBJ whole genome shotgun (WGS) entry which is preliminary data.</text>
</comment>
<proteinExistence type="predicted"/>
<organism evidence="1 2">
    <name type="scientific">Leptospira bourretii</name>
    <dbReference type="NCBI Taxonomy" id="2484962"/>
    <lineage>
        <taxon>Bacteria</taxon>
        <taxon>Pseudomonadati</taxon>
        <taxon>Spirochaetota</taxon>
        <taxon>Spirochaetia</taxon>
        <taxon>Leptospirales</taxon>
        <taxon>Leptospiraceae</taxon>
        <taxon>Leptospira</taxon>
    </lineage>
</organism>
<accession>A0ABY2LFN0</accession>
<evidence type="ECO:0000313" key="1">
    <source>
        <dbReference type="EMBL" id="TGK89657.1"/>
    </source>
</evidence>
<gene>
    <name evidence="1" type="ORF">EHQ26_14590</name>
</gene>
<dbReference type="EMBL" id="RQFL01000026">
    <property type="protein sequence ID" value="TGK89657.1"/>
    <property type="molecule type" value="Genomic_DNA"/>
</dbReference>
<dbReference type="RefSeq" id="WP_167483299.1">
    <property type="nucleotide sequence ID" value="NZ_RQFW01000019.1"/>
</dbReference>
<dbReference type="Proteomes" id="UP000297918">
    <property type="component" value="Unassembled WGS sequence"/>
</dbReference>
<sequence length="72" mass="8687">MNYIKKYVWLPYGEKMIQIFLLDQGKIRRAICFNEHIRKSFVVSELFGMEYLVSNFDIPSDEKEFLDLEAYL</sequence>
<keyword evidence="2" id="KW-1185">Reference proteome</keyword>
<protein>
    <submittedName>
        <fullName evidence="1">Uncharacterized protein</fullName>
    </submittedName>
</protein>